<keyword evidence="6" id="KW-0449">Lipoprotein</keyword>
<evidence type="ECO:0000313" key="12">
    <source>
        <dbReference type="Proteomes" id="UP000198286"/>
    </source>
</evidence>
<dbReference type="PIRSF" id="PIRSF002756">
    <property type="entry name" value="PstS"/>
    <property type="match status" value="1"/>
</dbReference>
<name>A0A7U5MGN1_MYCIT</name>
<evidence type="ECO:0000259" key="10">
    <source>
        <dbReference type="Pfam" id="PF12849"/>
    </source>
</evidence>
<feature type="region of interest" description="Disordered" evidence="9">
    <location>
        <begin position="1"/>
        <end position="20"/>
    </location>
</feature>
<feature type="binding site" evidence="8">
    <location>
        <position position="125"/>
    </location>
    <ligand>
        <name>phosphate</name>
        <dbReference type="ChEBI" id="CHEBI:43474"/>
    </ligand>
</feature>
<dbReference type="PANTHER" id="PTHR42996:SF1">
    <property type="entry name" value="PHOSPHATE-BINDING PROTEIN PSTS"/>
    <property type="match status" value="1"/>
</dbReference>
<dbReference type="CDD" id="cd13565">
    <property type="entry name" value="PBP2_PstS"/>
    <property type="match status" value="1"/>
</dbReference>
<feature type="binding site" evidence="8">
    <location>
        <begin position="95"/>
        <end position="97"/>
    </location>
    <ligand>
        <name>phosphate</name>
        <dbReference type="ChEBI" id="CHEBI:43474"/>
    </ligand>
</feature>
<dbReference type="Gene3D" id="3.40.190.10">
    <property type="entry name" value="Periplasmic binding protein-like II"/>
    <property type="match status" value="2"/>
</dbReference>
<keyword evidence="5" id="KW-0564">Palmitate</keyword>
<dbReference type="GO" id="GO:0035435">
    <property type="term" value="P:phosphate ion transmembrane transport"/>
    <property type="evidence" value="ECO:0007669"/>
    <property type="project" value="InterPro"/>
</dbReference>
<organism evidence="11 12">
    <name type="scientific">Mycobacterium intracellulare subsp. chimaera</name>
    <dbReference type="NCBI Taxonomy" id="222805"/>
    <lineage>
        <taxon>Bacteria</taxon>
        <taxon>Bacillati</taxon>
        <taxon>Actinomycetota</taxon>
        <taxon>Actinomycetes</taxon>
        <taxon>Mycobacteriales</taxon>
        <taxon>Mycobacteriaceae</taxon>
        <taxon>Mycobacterium</taxon>
        <taxon>Mycobacterium avium complex (MAC)</taxon>
    </lineage>
</organism>
<evidence type="ECO:0000313" key="11">
    <source>
        <dbReference type="EMBL" id="ASL13145.1"/>
    </source>
</evidence>
<feature type="region of interest" description="Disordered" evidence="9">
    <location>
        <begin position="62"/>
        <end position="83"/>
    </location>
</feature>
<dbReference type="PANTHER" id="PTHR42996">
    <property type="entry name" value="PHOSPHATE-BINDING PROTEIN PSTS"/>
    <property type="match status" value="1"/>
</dbReference>
<evidence type="ECO:0000256" key="7">
    <source>
        <dbReference type="PIRNR" id="PIRNR002756"/>
    </source>
</evidence>
<dbReference type="Pfam" id="PF12849">
    <property type="entry name" value="PBP_like_2"/>
    <property type="match status" value="1"/>
</dbReference>
<evidence type="ECO:0000256" key="2">
    <source>
        <dbReference type="ARBA" id="ARBA00022448"/>
    </source>
</evidence>
<dbReference type="InterPro" id="IPR050962">
    <property type="entry name" value="Phosphate-bind_PstS"/>
</dbReference>
<proteinExistence type="inferred from homology"/>
<dbReference type="AlphaFoldDB" id="A0A7U5MGN1"/>
<dbReference type="GO" id="GO:0042301">
    <property type="term" value="F:phosphate ion binding"/>
    <property type="evidence" value="ECO:0007669"/>
    <property type="project" value="InterPro"/>
</dbReference>
<evidence type="ECO:0000256" key="3">
    <source>
        <dbReference type="ARBA" id="ARBA00022592"/>
    </source>
</evidence>
<feature type="binding site" evidence="8">
    <location>
        <position position="143"/>
    </location>
    <ligand>
        <name>phosphate</name>
        <dbReference type="ChEBI" id="CHEBI:43474"/>
    </ligand>
</feature>
<sequence>MRRGGAYFRRDRQPDGGWPAAPTRVLNVVMKARSVKLDRQGRALAAVVLATALGVSALTACGSDENRRGSATPSITGGAGTAGCGGKNRLTAEGSTAQANAITVFNQVWGQYCPGKGLAYNPTGSGAGREQFIAGHVDFAGADSPLVAEQIGPAASRCGGNPAWDLPLVFGPIALAYNLPGNPGLVVSSDAVAKIFTGKITTWNDPILAGLNPGVALPDTKITPIYRSDSSGTTDNVQKYLTAAAPQSWAKGVGTEFQGGVGEGAAKSSGVIQAVQTIPGAIGYVQKGFADQAGMSYAKIATRGGVVPLTNDTAGNAIKAAKFLGEGNDLLLDLNAMYGSQEPGVYPLVLVTYEIVCSKGYDAETAGAIKSFLSVAATSAQAELSSAGYLPLPDRVKERLVAAIDALQ</sequence>
<dbReference type="Proteomes" id="UP000198286">
    <property type="component" value="Chromosome"/>
</dbReference>
<keyword evidence="4" id="KW-0732">Signal</keyword>
<dbReference type="InterPro" id="IPR024370">
    <property type="entry name" value="PBP_domain"/>
</dbReference>
<evidence type="ECO:0000256" key="4">
    <source>
        <dbReference type="ARBA" id="ARBA00022729"/>
    </source>
</evidence>
<keyword evidence="3 7" id="KW-0592">Phosphate transport</keyword>
<gene>
    <name evidence="11" type="primary">pstS</name>
    <name evidence="11" type="ORF">MYCOZU2_00684</name>
</gene>
<evidence type="ECO:0000256" key="6">
    <source>
        <dbReference type="ARBA" id="ARBA00023288"/>
    </source>
</evidence>
<accession>A0A7U5MGN1</accession>
<evidence type="ECO:0000256" key="1">
    <source>
        <dbReference type="ARBA" id="ARBA00008725"/>
    </source>
</evidence>
<evidence type="ECO:0000256" key="5">
    <source>
        <dbReference type="ARBA" id="ARBA00023139"/>
    </source>
</evidence>
<evidence type="ECO:0000256" key="8">
    <source>
        <dbReference type="PIRSR" id="PIRSR002756-1"/>
    </source>
</evidence>
<dbReference type="SUPFAM" id="SSF53850">
    <property type="entry name" value="Periplasmic binding protein-like II"/>
    <property type="match status" value="1"/>
</dbReference>
<keyword evidence="2 7" id="KW-0813">Transport</keyword>
<reference evidence="11 12" key="1">
    <citation type="journal article" date="2017" name="Lancet Infect. Dis.">
        <title>Global outbreak of severe Mycobacterium chimaera disease after cardiac surgery: a molecular epidemiological study.</title>
        <authorList>
            <person name="van Ingen J."/>
            <person name="Kohl T."/>
            <person name="Kranzer K."/>
            <person name="Hasse B."/>
            <person name="Keller P."/>
            <person name="Szafranska A."/>
            <person name="Hillemann D."/>
            <person name="Chand M."/>
            <person name="Schreiber P."/>
            <person name="Sommerstein R."/>
            <person name="Berger C."/>
            <person name="Genoni M."/>
            <person name="Ruegg C."/>
            <person name="Troillet N."/>
            <person name="Widmer A.F."/>
            <person name="Becker S.L."/>
            <person name="Herrmann M."/>
            <person name="Eckmanns T."/>
            <person name="Haller S."/>
            <person name="Hoeller C."/>
            <person name="Debast S.B."/>
            <person name="Wolfhagen M.J."/>
            <person name="Hopman J."/>
            <person name="Kluytmans J."/>
            <person name="Langelaar M."/>
            <person name="Notermans D.W."/>
            <person name="ten Oever J."/>
            <person name="van den Barselaar P."/>
            <person name="Vonk A.B.A."/>
            <person name="Vos M.C."/>
            <person name="Ahmed N."/>
            <person name="Brown T."/>
            <person name="Crook D."/>
            <person name="Lamagni T."/>
            <person name="Phin N."/>
            <person name="Smith E.G."/>
            <person name="Zambon M."/>
            <person name="Serr A."/>
            <person name="Goetting T."/>
            <person name="Ebner W."/>
            <person name="Thuermer A."/>
            <person name="Utpatel C."/>
            <person name="Sproer C."/>
            <person name="Bunk B."/>
            <person name="Nubel U."/>
            <person name="Bloemberg G."/>
            <person name="Bottger E."/>
            <person name="Niemann S."/>
            <person name="Wagner D."/>
            <person name="Sax H."/>
        </authorList>
    </citation>
    <scope>NUCLEOTIDE SEQUENCE [LARGE SCALE GENOMIC DNA]</scope>
    <source>
        <strain evidence="11 12">ZUERICH-2</strain>
    </source>
</reference>
<feature type="domain" description="PBP" evidence="10">
    <location>
        <begin position="87"/>
        <end position="376"/>
    </location>
</feature>
<dbReference type="EMBL" id="CP015267">
    <property type="protein sequence ID" value="ASL13145.1"/>
    <property type="molecule type" value="Genomic_DNA"/>
</dbReference>
<feature type="binding site" evidence="8">
    <location>
        <begin position="231"/>
        <end position="233"/>
    </location>
    <ligand>
        <name>phosphate</name>
        <dbReference type="ChEBI" id="CHEBI:43474"/>
    </ligand>
</feature>
<comment type="similarity">
    <text evidence="1 7">Belongs to the PstS family.</text>
</comment>
<evidence type="ECO:0000256" key="9">
    <source>
        <dbReference type="SAM" id="MobiDB-lite"/>
    </source>
</evidence>
<dbReference type="InterPro" id="IPR005673">
    <property type="entry name" value="ABC_phos-bd_PstS"/>
</dbReference>
<protein>
    <recommendedName>
        <fullName evidence="7">Phosphate-binding protein</fullName>
    </recommendedName>
</protein>
<dbReference type="NCBIfam" id="TIGR00975">
    <property type="entry name" value="3a0107s03"/>
    <property type="match status" value="1"/>
</dbReference>
<dbReference type="GO" id="GO:0043190">
    <property type="term" value="C:ATP-binding cassette (ABC) transporter complex"/>
    <property type="evidence" value="ECO:0007669"/>
    <property type="project" value="InterPro"/>
</dbReference>